<dbReference type="GO" id="GO:0006430">
    <property type="term" value="P:lysyl-tRNA aminoacylation"/>
    <property type="evidence" value="ECO:0007669"/>
    <property type="project" value="InterPro"/>
</dbReference>
<dbReference type="AlphaFoldDB" id="A0A7V7PKM9"/>
<dbReference type="GO" id="GO:0005829">
    <property type="term" value="C:cytosol"/>
    <property type="evidence" value="ECO:0007669"/>
    <property type="project" value="TreeGrafter"/>
</dbReference>
<keyword evidence="3" id="KW-0067">ATP-binding</keyword>
<gene>
    <name evidence="5" type="primary">genX</name>
    <name evidence="5" type="ORF">F6X38_22230</name>
</gene>
<keyword evidence="2" id="KW-0547">Nucleotide-binding</keyword>
<evidence type="ECO:0000256" key="2">
    <source>
        <dbReference type="ARBA" id="ARBA00022741"/>
    </source>
</evidence>
<dbReference type="Pfam" id="PF00152">
    <property type="entry name" value="tRNA-synt_2"/>
    <property type="match status" value="1"/>
</dbReference>
<sequence>MTRASPWWTPAVHADRRPRLLQRGRIRTAFRRWFEDGGFTEIEAACLQVSPGNETHLAAFATELVGPDGARSPLYLHTSPEFAAKKLLAAGEERIFSLGPVWRNRERGVLHHPEFTMLEWYRTGEPYERLVADCAALVALAAETAGAKTFRFRDREADPYRPPERLTVAEAFRRFAGIDLLATVDPDGGTDRDGLRAALAAAGIRTAPDDTWSDLFSRVMVERIEPRLGEGRATVLCEYPVPEAALARPKPGDGRVAERFELYACGVELANGFGELTDAAEQRRRFEADMDEKERIYGERYPVDEDFLAALRIMPEAAGIALGFDRLAMLATGARRIEDVLWTPVAGGEAS</sequence>
<dbReference type="GO" id="GO:0005524">
    <property type="term" value="F:ATP binding"/>
    <property type="evidence" value="ECO:0007669"/>
    <property type="project" value="UniProtKB-KW"/>
</dbReference>
<dbReference type="NCBIfam" id="TIGR00462">
    <property type="entry name" value="genX"/>
    <property type="match status" value="1"/>
</dbReference>
<keyword evidence="6" id="KW-1185">Reference proteome</keyword>
<accession>A0A7V7PKM9</accession>
<dbReference type="GO" id="GO:0004824">
    <property type="term" value="F:lysine-tRNA ligase activity"/>
    <property type="evidence" value="ECO:0007669"/>
    <property type="project" value="InterPro"/>
</dbReference>
<dbReference type="InterPro" id="IPR006195">
    <property type="entry name" value="aa-tRNA-synth_II"/>
</dbReference>
<dbReference type="PANTHER" id="PTHR42918">
    <property type="entry name" value="LYSYL-TRNA SYNTHETASE"/>
    <property type="match status" value="1"/>
</dbReference>
<dbReference type="EMBL" id="VZDO01000026">
    <property type="protein sequence ID" value="KAB0676116.1"/>
    <property type="molecule type" value="Genomic_DNA"/>
</dbReference>
<evidence type="ECO:0000313" key="6">
    <source>
        <dbReference type="Proteomes" id="UP000432089"/>
    </source>
</evidence>
<evidence type="ECO:0000259" key="4">
    <source>
        <dbReference type="PROSITE" id="PS50862"/>
    </source>
</evidence>
<feature type="domain" description="Aminoacyl-transfer RNA synthetases class-II family profile" evidence="4">
    <location>
        <begin position="25"/>
        <end position="344"/>
    </location>
</feature>
<dbReference type="RefSeq" id="WP_150973745.1">
    <property type="nucleotide sequence ID" value="NZ_VZDO01000026.1"/>
</dbReference>
<dbReference type="InterPro" id="IPR004525">
    <property type="entry name" value="EpmA"/>
</dbReference>
<dbReference type="PROSITE" id="PS50862">
    <property type="entry name" value="AA_TRNA_LIGASE_II"/>
    <property type="match status" value="1"/>
</dbReference>
<organism evidence="5 6">
    <name type="scientific">Plantimonas leprariae</name>
    <dbReference type="NCBI Taxonomy" id="2615207"/>
    <lineage>
        <taxon>Bacteria</taxon>
        <taxon>Pseudomonadati</taxon>
        <taxon>Pseudomonadota</taxon>
        <taxon>Alphaproteobacteria</taxon>
        <taxon>Hyphomicrobiales</taxon>
        <taxon>Aurantimonadaceae</taxon>
        <taxon>Plantimonas</taxon>
    </lineage>
</organism>
<dbReference type="InterPro" id="IPR045864">
    <property type="entry name" value="aa-tRNA-synth_II/BPL/LPL"/>
</dbReference>
<dbReference type="InterPro" id="IPR018149">
    <property type="entry name" value="Lys-tRNA-synth_II_C"/>
</dbReference>
<evidence type="ECO:0000256" key="3">
    <source>
        <dbReference type="ARBA" id="ARBA00022840"/>
    </source>
</evidence>
<dbReference type="PANTHER" id="PTHR42918:SF6">
    <property type="entry name" value="ELONGATION FACTOR P--(R)-BETA-LYSINE LIGASE"/>
    <property type="match status" value="1"/>
</dbReference>
<dbReference type="GO" id="GO:0000049">
    <property type="term" value="F:tRNA binding"/>
    <property type="evidence" value="ECO:0007669"/>
    <property type="project" value="TreeGrafter"/>
</dbReference>
<evidence type="ECO:0000256" key="1">
    <source>
        <dbReference type="ARBA" id="ARBA00022598"/>
    </source>
</evidence>
<reference evidence="5 6" key="1">
    <citation type="submission" date="2019-09" db="EMBL/GenBank/DDBJ databases">
        <title>YIM 132180 draft genome.</title>
        <authorList>
            <person name="Zhang K."/>
        </authorList>
    </citation>
    <scope>NUCLEOTIDE SEQUENCE [LARGE SCALE GENOMIC DNA]</scope>
    <source>
        <strain evidence="5 6">YIM 132180</strain>
    </source>
</reference>
<comment type="caution">
    <text evidence="5">The sequence shown here is derived from an EMBL/GenBank/DDBJ whole genome shotgun (WGS) entry which is preliminary data.</text>
</comment>
<proteinExistence type="predicted"/>
<dbReference type="InterPro" id="IPR004364">
    <property type="entry name" value="Aa-tRNA-synt_II"/>
</dbReference>
<name>A0A7V7PKM9_9HYPH</name>
<dbReference type="SUPFAM" id="SSF55681">
    <property type="entry name" value="Class II aaRS and biotin synthetases"/>
    <property type="match status" value="1"/>
</dbReference>
<keyword evidence="1" id="KW-0436">Ligase</keyword>
<evidence type="ECO:0000313" key="5">
    <source>
        <dbReference type="EMBL" id="KAB0676116.1"/>
    </source>
</evidence>
<dbReference type="PRINTS" id="PR00982">
    <property type="entry name" value="TRNASYNTHLYS"/>
</dbReference>
<dbReference type="Proteomes" id="UP000432089">
    <property type="component" value="Unassembled WGS sequence"/>
</dbReference>
<dbReference type="Gene3D" id="3.30.930.10">
    <property type="entry name" value="Bira Bifunctional Protein, Domain 2"/>
    <property type="match status" value="1"/>
</dbReference>
<protein>
    <submittedName>
        <fullName evidence="5">EF-P lysine aminoacylase GenX</fullName>
    </submittedName>
</protein>